<dbReference type="EMBL" id="CAJOBF010015251">
    <property type="protein sequence ID" value="CAF4346311.1"/>
    <property type="molecule type" value="Genomic_DNA"/>
</dbReference>
<dbReference type="Proteomes" id="UP000663842">
    <property type="component" value="Unassembled WGS sequence"/>
</dbReference>
<organism evidence="2 3">
    <name type="scientific">Rotaria magnacalcarata</name>
    <dbReference type="NCBI Taxonomy" id="392030"/>
    <lineage>
        <taxon>Eukaryota</taxon>
        <taxon>Metazoa</taxon>
        <taxon>Spiralia</taxon>
        <taxon>Gnathifera</taxon>
        <taxon>Rotifera</taxon>
        <taxon>Eurotatoria</taxon>
        <taxon>Bdelloidea</taxon>
        <taxon>Philodinida</taxon>
        <taxon>Philodinidae</taxon>
        <taxon>Rotaria</taxon>
    </lineage>
</organism>
<feature type="non-terminal residue" evidence="2">
    <location>
        <position position="1"/>
    </location>
</feature>
<name>A0A820KQ12_9BILA</name>
<evidence type="ECO:0000313" key="2">
    <source>
        <dbReference type="EMBL" id="CAF4346311.1"/>
    </source>
</evidence>
<sequence>MFRVASSTIKESEQRSIDDIEFDDEDNICDGEGIY</sequence>
<evidence type="ECO:0000313" key="3">
    <source>
        <dbReference type="Proteomes" id="UP000663842"/>
    </source>
</evidence>
<accession>A0A820KQ12</accession>
<feature type="region of interest" description="Disordered" evidence="1">
    <location>
        <begin position="1"/>
        <end position="35"/>
    </location>
</feature>
<gene>
    <name evidence="2" type="ORF">UXM345_LOCUS35778</name>
</gene>
<feature type="compositionally biased region" description="Acidic residues" evidence="1">
    <location>
        <begin position="19"/>
        <end position="29"/>
    </location>
</feature>
<proteinExistence type="predicted"/>
<protein>
    <submittedName>
        <fullName evidence="2">Uncharacterized protein</fullName>
    </submittedName>
</protein>
<dbReference type="AlphaFoldDB" id="A0A820KQ12"/>
<evidence type="ECO:0000256" key="1">
    <source>
        <dbReference type="SAM" id="MobiDB-lite"/>
    </source>
</evidence>
<comment type="caution">
    <text evidence="2">The sequence shown here is derived from an EMBL/GenBank/DDBJ whole genome shotgun (WGS) entry which is preliminary data.</text>
</comment>
<reference evidence="2" key="1">
    <citation type="submission" date="2021-02" db="EMBL/GenBank/DDBJ databases">
        <authorList>
            <person name="Nowell W R."/>
        </authorList>
    </citation>
    <scope>NUCLEOTIDE SEQUENCE</scope>
</reference>